<dbReference type="AlphaFoldDB" id="A0A5M3WH91"/>
<accession>A0A5M3WH91</accession>
<dbReference type="OrthoDB" id="3700382at2"/>
<protein>
    <recommendedName>
        <fullName evidence="3">Protein kinase domain-containing protein</fullName>
    </recommendedName>
</protein>
<organism evidence="1 2">
    <name type="scientific">Acrocarpospora macrocephala</name>
    <dbReference type="NCBI Taxonomy" id="150177"/>
    <lineage>
        <taxon>Bacteria</taxon>
        <taxon>Bacillati</taxon>
        <taxon>Actinomycetota</taxon>
        <taxon>Actinomycetes</taxon>
        <taxon>Streptosporangiales</taxon>
        <taxon>Streptosporangiaceae</taxon>
        <taxon>Acrocarpospora</taxon>
    </lineage>
</organism>
<reference evidence="1 2" key="1">
    <citation type="submission" date="2019-10" db="EMBL/GenBank/DDBJ databases">
        <title>Whole genome shotgun sequence of Acrocarpospora macrocephala NBRC 16266.</title>
        <authorList>
            <person name="Ichikawa N."/>
            <person name="Kimura A."/>
            <person name="Kitahashi Y."/>
            <person name="Komaki H."/>
            <person name="Oguchi A."/>
        </authorList>
    </citation>
    <scope>NUCLEOTIDE SEQUENCE [LARGE SCALE GENOMIC DNA]</scope>
    <source>
        <strain evidence="1 2">NBRC 16266</strain>
    </source>
</reference>
<evidence type="ECO:0008006" key="3">
    <source>
        <dbReference type="Google" id="ProtNLM"/>
    </source>
</evidence>
<dbReference type="SUPFAM" id="SSF56112">
    <property type="entry name" value="Protein kinase-like (PK-like)"/>
    <property type="match status" value="1"/>
</dbReference>
<sequence length="283" mass="31496">MTSSDATGRSELVLGDRLNSGGQGVVHELLGPETGYVFKAYNPSLLPVNGAALQRLVDFPEELTEADREFLMRQTAWPLACVIECDQVRGFVMRRVPERFWGDTPAGPRLRELQYLLYERKPLWGDIAPLAIEDRLDVARQTAELFRFLHSRRLVVGDVSMRNLLWSPRPVTVFLLDCDGITISGEPGVLPQPTTPDWTDPYEPHSGPDIDTDRYKLALLIARVLTRNPYLLPSQRPDFLPGLPAQTARNVEALFARAAGPPGERSSAAAWVRALIPESELSG</sequence>
<gene>
    <name evidence="1" type="ORF">Amac_000680</name>
</gene>
<dbReference type="RefSeq" id="WP_155352222.1">
    <property type="nucleotide sequence ID" value="NZ_BAAAHL010000022.1"/>
</dbReference>
<comment type="caution">
    <text evidence="1">The sequence shown here is derived from an EMBL/GenBank/DDBJ whole genome shotgun (WGS) entry which is preliminary data.</text>
</comment>
<name>A0A5M3WH91_9ACTN</name>
<dbReference type="Gene3D" id="1.10.510.10">
    <property type="entry name" value="Transferase(Phosphotransferase) domain 1"/>
    <property type="match status" value="1"/>
</dbReference>
<dbReference type="InterPro" id="IPR011009">
    <property type="entry name" value="Kinase-like_dom_sf"/>
</dbReference>
<evidence type="ECO:0000313" key="2">
    <source>
        <dbReference type="Proteomes" id="UP000331127"/>
    </source>
</evidence>
<keyword evidence="2" id="KW-1185">Reference proteome</keyword>
<proteinExistence type="predicted"/>
<evidence type="ECO:0000313" key="1">
    <source>
        <dbReference type="EMBL" id="GES06473.1"/>
    </source>
</evidence>
<dbReference type="EMBL" id="BLAE01000003">
    <property type="protein sequence ID" value="GES06473.1"/>
    <property type="molecule type" value="Genomic_DNA"/>
</dbReference>
<dbReference type="Proteomes" id="UP000331127">
    <property type="component" value="Unassembled WGS sequence"/>
</dbReference>